<dbReference type="RefSeq" id="XP_035548665.1">
    <property type="nucleotide sequence ID" value="XM_035692772.1"/>
</dbReference>
<dbReference type="Pfam" id="PF07727">
    <property type="entry name" value="RVT_2"/>
    <property type="match status" value="1"/>
</dbReference>
<dbReference type="CDD" id="cd09272">
    <property type="entry name" value="RNase_HI_RT_Ty1"/>
    <property type="match status" value="1"/>
</dbReference>
<sequence length="391" mass="43392">MNKPLGYTKGSPNQVCKLLKSLYGLKQASRQWYSKLSNALIESGFSQSKADYSLFTRDTNGIFVALLVYVDDILVASNDLTIVNDLKALMHSKFQIKDLGPLRYFLGIEIARSSKGIHFCQKKYTLDILADSGTLGSKHTKVPMEQNLKLTKSTGTPLSDPSVYRRLVGHLLYLTISRPDICFSVQTLSQYMANPTDTHLLTAHKVLKYLKGTPGQGLLLPRSSSFQLEAYCDSDWASCPDTRRSVSGYCIFLGSSMISWKSKKQSVVSRSSAEAEYRSMAAACSELTWLRFILSTLQVPHPQAAFLHCDNQATLHIIANPVFPERTKHIELDCHLIRDKIKEGSICTHYVPSSHQIADTMTKALSSTVLNTHLSKMGVVNLYAPSSGIGE</sequence>
<dbReference type="Proteomes" id="UP000235220">
    <property type="component" value="Chromosome 8"/>
</dbReference>
<reference evidence="3" key="1">
    <citation type="submission" date="2025-08" db="UniProtKB">
        <authorList>
            <consortium name="RefSeq"/>
        </authorList>
    </citation>
    <scope>IDENTIFICATION</scope>
    <source>
        <tissue evidence="3">Leaves</tissue>
    </source>
</reference>
<dbReference type="PANTHER" id="PTHR11439">
    <property type="entry name" value="GAG-POL-RELATED RETROTRANSPOSON"/>
    <property type="match status" value="1"/>
</dbReference>
<dbReference type="InParanoid" id="A0A6P9EJQ9"/>
<dbReference type="InterPro" id="IPR013103">
    <property type="entry name" value="RVT_2"/>
</dbReference>
<evidence type="ECO:0000313" key="3">
    <source>
        <dbReference type="RefSeq" id="XP_035548665.1"/>
    </source>
</evidence>
<accession>A0A6P9EJQ9</accession>
<dbReference type="KEGG" id="jre:108981261"/>
<proteinExistence type="predicted"/>
<organism evidence="2 3">
    <name type="scientific">Juglans regia</name>
    <name type="common">English walnut</name>
    <dbReference type="NCBI Taxonomy" id="51240"/>
    <lineage>
        <taxon>Eukaryota</taxon>
        <taxon>Viridiplantae</taxon>
        <taxon>Streptophyta</taxon>
        <taxon>Embryophyta</taxon>
        <taxon>Tracheophyta</taxon>
        <taxon>Spermatophyta</taxon>
        <taxon>Magnoliopsida</taxon>
        <taxon>eudicotyledons</taxon>
        <taxon>Gunneridae</taxon>
        <taxon>Pentapetalae</taxon>
        <taxon>rosids</taxon>
        <taxon>fabids</taxon>
        <taxon>Fagales</taxon>
        <taxon>Juglandaceae</taxon>
        <taxon>Juglans</taxon>
    </lineage>
</organism>
<evidence type="ECO:0000313" key="2">
    <source>
        <dbReference type="Proteomes" id="UP000235220"/>
    </source>
</evidence>
<name>A0A6P9EJQ9_JUGRE</name>
<dbReference type="PANTHER" id="PTHR11439:SF494">
    <property type="entry name" value="CYSTEINE-RICH RLK (RECEPTOR-LIKE PROTEIN KINASE) 8"/>
    <property type="match status" value="1"/>
</dbReference>
<gene>
    <name evidence="3" type="primary">LOC108981261</name>
</gene>
<protein>
    <submittedName>
        <fullName evidence="3">Uncharacterized mitochondrial protein AtMg00810-like</fullName>
    </submittedName>
</protein>
<dbReference type="OrthoDB" id="414945at2759"/>
<evidence type="ECO:0000259" key="1">
    <source>
        <dbReference type="Pfam" id="PF07727"/>
    </source>
</evidence>
<dbReference type="GeneID" id="108981261"/>
<keyword evidence="2" id="KW-1185">Reference proteome</keyword>
<dbReference type="InterPro" id="IPR043502">
    <property type="entry name" value="DNA/RNA_pol_sf"/>
</dbReference>
<dbReference type="SUPFAM" id="SSF56672">
    <property type="entry name" value="DNA/RNA polymerases"/>
    <property type="match status" value="1"/>
</dbReference>
<dbReference type="AlphaFoldDB" id="A0A6P9EJQ9"/>
<feature type="domain" description="Reverse transcriptase Ty1/copia-type" evidence="1">
    <location>
        <begin position="1"/>
        <end position="145"/>
    </location>
</feature>